<dbReference type="InterPro" id="IPR000209">
    <property type="entry name" value="Peptidase_S8/S53_dom"/>
</dbReference>
<dbReference type="InterPro" id="IPR050131">
    <property type="entry name" value="Peptidase_S8_subtilisin-like"/>
</dbReference>
<feature type="active site" description="Charge relay system" evidence="7 8">
    <location>
        <position position="193"/>
    </location>
</feature>
<dbReference type="GO" id="GO:0006508">
    <property type="term" value="P:proteolysis"/>
    <property type="evidence" value="ECO:0007669"/>
    <property type="project" value="UniProtKB-KW"/>
</dbReference>
<dbReference type="SUPFAM" id="SSF49299">
    <property type="entry name" value="PKD domain"/>
    <property type="match status" value="4"/>
</dbReference>
<feature type="signal peptide" evidence="10">
    <location>
        <begin position="1"/>
        <end position="23"/>
    </location>
</feature>
<protein>
    <recommendedName>
        <fullName evidence="11">PKD domain-containing protein</fullName>
    </recommendedName>
</protein>
<evidence type="ECO:0000256" key="3">
    <source>
        <dbReference type="ARBA" id="ARBA00022525"/>
    </source>
</evidence>
<dbReference type="PROSITE" id="PS00136">
    <property type="entry name" value="SUBTILASE_ASP"/>
    <property type="match status" value="1"/>
</dbReference>
<evidence type="ECO:0000256" key="1">
    <source>
        <dbReference type="ARBA" id="ARBA00004613"/>
    </source>
</evidence>
<dbReference type="PANTHER" id="PTHR43806:SF11">
    <property type="entry name" value="CEREVISIN-RELATED"/>
    <property type="match status" value="1"/>
</dbReference>
<dbReference type="SUPFAM" id="SSF49373">
    <property type="entry name" value="Invasin/intimin cell-adhesion fragments"/>
    <property type="match status" value="1"/>
</dbReference>
<dbReference type="InterPro" id="IPR013783">
    <property type="entry name" value="Ig-like_fold"/>
</dbReference>
<evidence type="ECO:0000313" key="13">
    <source>
        <dbReference type="Proteomes" id="UP001144372"/>
    </source>
</evidence>
<evidence type="ECO:0000256" key="7">
    <source>
        <dbReference type="PIRSR" id="PIRSR615500-1"/>
    </source>
</evidence>
<dbReference type="PROSITE" id="PS51892">
    <property type="entry name" value="SUBTILASE"/>
    <property type="match status" value="1"/>
</dbReference>
<dbReference type="PANTHER" id="PTHR43806">
    <property type="entry name" value="PEPTIDASE S8"/>
    <property type="match status" value="1"/>
</dbReference>
<comment type="similarity">
    <text evidence="2 8 9">Belongs to the peptidase S8 family.</text>
</comment>
<evidence type="ECO:0000256" key="9">
    <source>
        <dbReference type="RuleBase" id="RU003355"/>
    </source>
</evidence>
<dbReference type="InterPro" id="IPR023828">
    <property type="entry name" value="Peptidase_S8_Ser-AS"/>
</dbReference>
<dbReference type="GO" id="GO:0005576">
    <property type="term" value="C:extracellular region"/>
    <property type="evidence" value="ECO:0007669"/>
    <property type="project" value="UniProtKB-SubCell"/>
</dbReference>
<dbReference type="EMBL" id="BSDR01000001">
    <property type="protein sequence ID" value="GLI34459.1"/>
    <property type="molecule type" value="Genomic_DNA"/>
</dbReference>
<dbReference type="Pfam" id="PF22148">
    <property type="entry name" value="Fervidolysin_NPro-like"/>
    <property type="match status" value="1"/>
</dbReference>
<dbReference type="InterPro" id="IPR036852">
    <property type="entry name" value="Peptidase_S8/S53_dom_sf"/>
</dbReference>
<evidence type="ECO:0000259" key="11">
    <source>
        <dbReference type="PROSITE" id="PS50093"/>
    </source>
</evidence>
<gene>
    <name evidence="12" type="ORF">DAMNIGENAA_18920</name>
</gene>
<keyword evidence="5 8" id="KW-0378">Hydrolase</keyword>
<dbReference type="InterPro" id="IPR034084">
    <property type="entry name" value="Thermitase-like_dom"/>
</dbReference>
<dbReference type="CDD" id="cd07484">
    <property type="entry name" value="Peptidases_S8_Thermitase_like"/>
    <property type="match status" value="1"/>
</dbReference>
<evidence type="ECO:0000256" key="10">
    <source>
        <dbReference type="SAM" id="SignalP"/>
    </source>
</evidence>
<evidence type="ECO:0000256" key="4">
    <source>
        <dbReference type="ARBA" id="ARBA00022670"/>
    </source>
</evidence>
<dbReference type="GO" id="GO:0004252">
    <property type="term" value="F:serine-type endopeptidase activity"/>
    <property type="evidence" value="ECO:0007669"/>
    <property type="project" value="UniProtKB-UniRule"/>
</dbReference>
<dbReference type="InterPro" id="IPR000601">
    <property type="entry name" value="PKD_dom"/>
</dbReference>
<feature type="domain" description="PKD" evidence="11">
    <location>
        <begin position="444"/>
        <end position="511"/>
    </location>
</feature>
<evidence type="ECO:0000256" key="5">
    <source>
        <dbReference type="ARBA" id="ARBA00022801"/>
    </source>
</evidence>
<keyword evidence="13" id="KW-1185">Reference proteome</keyword>
<sequence length="865" mass="90719">MMLRFSKVWLVLLGMGLFFLAGAGCVMAGAAPASIPDEIPVNVIDDKPVLVPDEIVVKFKEGVEETTKTTIIKTFGLKKLRESRKPGKFTVFRHANPKAVLAKLRKKGAVEFAEQNAYAYAFGVPNDTYYKYQWHMKRIGMEDAWDLSTGEGAIVAVVDTGVRQNLTDLDQTKFTAGYDFVNNDTDPTDDNGHGSHVTGTIAQSTNNTKGVCGIAYNATIMPVKVLNAYGSGTYTQIVDGINWAVEHGANIINLSLGGSSPSTLLEQAINNAWQKGVLVVCAAGNSSTSAPSYPAAYENAVSVVATAGNDTLASYSNYGSTVDIAAPGGDYGDYNGDGYSDRILQNTFSGTSTGYYFYSGTSMASPHVAGVAALIKAKKPSLTNAEIRDILYNTADDLGSSGKDTTFGYGMVNALAALRYVETLEPDSQSPKADFSYELKTYPNVAFTDKSTGSVTSWSWEFGDGETSIEQSPEHTYAASGKYNVTLTVTDDSSGLQNAVTKEVTVTQNPTADFTFTATDLTVTFTDGSSDSDGSIASRSWNFGDGASSTAQNPSHTYTAAGTYNVTLTVTDNLGATASTSKSVTVSAPVNQNPTADFTFTATDLTVTFTDGSSDSDGSIASRSWNFGDGASSTAQNPSHTYTAAGTYNVTLTVTDNLGATASTSKSVTVSAPVNQNPTADFTFKATDLKVDFTDGSSDSDGSIASRSWNFGDGASSTAQNPSHTYTAAGTYNVTLTVTDNLGATASTSKSVTVSAPAAATSMYVSAISMTILRPSYSYYYARSTITVKDTSGNPVSGATVSISWSGVVSGTASGKTNSSGQITFASPSSRSRGPFTIKVNSVTHSSLTYDASNSNNVSTATKSY</sequence>
<dbReference type="PROSITE" id="PS00138">
    <property type="entry name" value="SUBTILASE_SER"/>
    <property type="match status" value="1"/>
</dbReference>
<accession>A0A9W6FSU8</accession>
<evidence type="ECO:0000256" key="8">
    <source>
        <dbReference type="PROSITE-ProRule" id="PRU01240"/>
    </source>
</evidence>
<dbReference type="SUPFAM" id="SSF52743">
    <property type="entry name" value="Subtilisin-like"/>
    <property type="match status" value="1"/>
</dbReference>
<feature type="active site" description="Charge relay system" evidence="7 8">
    <location>
        <position position="362"/>
    </location>
</feature>
<dbReference type="Pfam" id="PF18911">
    <property type="entry name" value="PKD_4"/>
    <property type="match status" value="4"/>
</dbReference>
<dbReference type="CDD" id="cd00146">
    <property type="entry name" value="PKD"/>
    <property type="match status" value="4"/>
</dbReference>
<comment type="subcellular location">
    <subcellularLocation>
        <location evidence="1">Secreted</location>
    </subcellularLocation>
</comment>
<feature type="domain" description="PKD" evidence="11">
    <location>
        <begin position="686"/>
        <end position="761"/>
    </location>
</feature>
<feature type="chain" id="PRO_5040769445" description="PKD domain-containing protein" evidence="10">
    <location>
        <begin position="24"/>
        <end position="865"/>
    </location>
</feature>
<dbReference type="InterPro" id="IPR054399">
    <property type="entry name" value="Fervidolysin-like_N_prodom"/>
</dbReference>
<dbReference type="RefSeq" id="WP_281793719.1">
    <property type="nucleotide sequence ID" value="NZ_BSDR01000001.1"/>
</dbReference>
<keyword evidence="3" id="KW-0964">Secreted</keyword>
<dbReference type="Gene3D" id="3.40.50.200">
    <property type="entry name" value="Peptidase S8/S53 domain"/>
    <property type="match status" value="1"/>
</dbReference>
<dbReference type="Pfam" id="PF00082">
    <property type="entry name" value="Peptidase_S8"/>
    <property type="match status" value="1"/>
</dbReference>
<feature type="active site" description="Charge relay system" evidence="7 8">
    <location>
        <position position="159"/>
    </location>
</feature>
<evidence type="ECO:0000313" key="12">
    <source>
        <dbReference type="EMBL" id="GLI34459.1"/>
    </source>
</evidence>
<dbReference type="InterPro" id="IPR008964">
    <property type="entry name" value="Invasin/intimin_cell_adhesion"/>
</dbReference>
<proteinExistence type="inferred from homology"/>
<feature type="domain" description="PKD" evidence="11">
    <location>
        <begin position="518"/>
        <end position="593"/>
    </location>
</feature>
<dbReference type="InterPro" id="IPR023827">
    <property type="entry name" value="Peptidase_S8_Asp-AS"/>
</dbReference>
<dbReference type="InterPro" id="IPR022409">
    <property type="entry name" value="PKD/Chitinase_dom"/>
</dbReference>
<reference evidence="12" key="1">
    <citation type="submission" date="2022-12" db="EMBL/GenBank/DDBJ databases">
        <title>Reference genome sequencing for broad-spectrum identification of bacterial and archaeal isolates by mass spectrometry.</title>
        <authorList>
            <person name="Sekiguchi Y."/>
            <person name="Tourlousse D.M."/>
        </authorList>
    </citation>
    <scope>NUCLEOTIDE SEQUENCE</scope>
    <source>
        <strain evidence="12">ASRB1</strain>
    </source>
</reference>
<feature type="domain" description="PKD" evidence="11">
    <location>
        <begin position="602"/>
        <end position="677"/>
    </location>
</feature>
<dbReference type="Proteomes" id="UP001144372">
    <property type="component" value="Unassembled WGS sequence"/>
</dbReference>
<dbReference type="AlphaFoldDB" id="A0A9W6FSU8"/>
<comment type="caution">
    <text evidence="12">The sequence shown here is derived from an EMBL/GenBank/DDBJ whole genome shotgun (WGS) entry which is preliminary data.</text>
</comment>
<dbReference type="PRINTS" id="PR00723">
    <property type="entry name" value="SUBTILISIN"/>
</dbReference>
<evidence type="ECO:0000256" key="2">
    <source>
        <dbReference type="ARBA" id="ARBA00011073"/>
    </source>
</evidence>
<dbReference type="InterPro" id="IPR015500">
    <property type="entry name" value="Peptidase_S8_subtilisin-rel"/>
</dbReference>
<dbReference type="Gene3D" id="2.60.40.10">
    <property type="entry name" value="Immunoglobulins"/>
    <property type="match status" value="5"/>
</dbReference>
<organism evidence="12 13">
    <name type="scientific">Desulforhabdus amnigena</name>
    <dbReference type="NCBI Taxonomy" id="40218"/>
    <lineage>
        <taxon>Bacteria</taxon>
        <taxon>Pseudomonadati</taxon>
        <taxon>Thermodesulfobacteriota</taxon>
        <taxon>Syntrophobacteria</taxon>
        <taxon>Syntrophobacterales</taxon>
        <taxon>Syntrophobacteraceae</taxon>
        <taxon>Desulforhabdus</taxon>
    </lineage>
</organism>
<evidence type="ECO:0000256" key="6">
    <source>
        <dbReference type="ARBA" id="ARBA00022825"/>
    </source>
</evidence>
<keyword evidence="6 8" id="KW-0720">Serine protease</keyword>
<dbReference type="PROSITE" id="PS50093">
    <property type="entry name" value="PKD"/>
    <property type="match status" value="4"/>
</dbReference>
<keyword evidence="10" id="KW-0732">Signal</keyword>
<keyword evidence="4 8" id="KW-0645">Protease</keyword>
<dbReference type="InterPro" id="IPR035986">
    <property type="entry name" value="PKD_dom_sf"/>
</dbReference>
<dbReference type="SMART" id="SM00089">
    <property type="entry name" value="PKD"/>
    <property type="match status" value="4"/>
</dbReference>
<name>A0A9W6FSU8_9BACT</name>
<dbReference type="PROSITE" id="PS51257">
    <property type="entry name" value="PROKAR_LIPOPROTEIN"/>
    <property type="match status" value="1"/>
</dbReference>